<dbReference type="InterPro" id="IPR025867">
    <property type="entry name" value="MnmE_helical"/>
</dbReference>
<dbReference type="InterPro" id="IPR031168">
    <property type="entry name" value="G_TrmE"/>
</dbReference>
<dbReference type="SUPFAM" id="SSF103025">
    <property type="entry name" value="Folate-binding domain"/>
    <property type="match status" value="1"/>
</dbReference>
<dbReference type="InterPro" id="IPR027368">
    <property type="entry name" value="MnmE_dom2"/>
</dbReference>
<proteinExistence type="predicted"/>
<dbReference type="Gene3D" id="3.40.50.300">
    <property type="entry name" value="P-loop containing nucleotide triphosphate hydrolases"/>
    <property type="match status" value="1"/>
</dbReference>
<name>A0ABY7E7A7_MYAAR</name>
<dbReference type="Gene3D" id="1.20.120.430">
    <property type="entry name" value="tRNA modification GTPase MnmE domain 2"/>
    <property type="match status" value="1"/>
</dbReference>
<evidence type="ECO:0000313" key="5">
    <source>
        <dbReference type="Proteomes" id="UP001164746"/>
    </source>
</evidence>
<dbReference type="InterPro" id="IPR027417">
    <property type="entry name" value="P-loop_NTPase"/>
</dbReference>
<dbReference type="InterPro" id="IPR027266">
    <property type="entry name" value="TrmE/GcvT-like"/>
</dbReference>
<dbReference type="InterPro" id="IPR006073">
    <property type="entry name" value="GTP-bd"/>
</dbReference>
<feature type="domain" description="G" evidence="1">
    <location>
        <begin position="305"/>
        <end position="398"/>
    </location>
</feature>
<keyword evidence="5" id="KW-1185">Reference proteome</keyword>
<feature type="domain" description="MnmE helical" evidence="3">
    <location>
        <begin position="222"/>
        <end position="597"/>
    </location>
</feature>
<evidence type="ECO:0000259" key="3">
    <source>
        <dbReference type="Pfam" id="PF12631"/>
    </source>
</evidence>
<dbReference type="SUPFAM" id="SSF116878">
    <property type="entry name" value="TrmE connector domain"/>
    <property type="match status" value="1"/>
</dbReference>
<organism evidence="4 5">
    <name type="scientific">Mya arenaria</name>
    <name type="common">Soft-shell clam</name>
    <dbReference type="NCBI Taxonomy" id="6604"/>
    <lineage>
        <taxon>Eukaryota</taxon>
        <taxon>Metazoa</taxon>
        <taxon>Spiralia</taxon>
        <taxon>Lophotrochozoa</taxon>
        <taxon>Mollusca</taxon>
        <taxon>Bivalvia</taxon>
        <taxon>Autobranchia</taxon>
        <taxon>Heteroconchia</taxon>
        <taxon>Euheterodonta</taxon>
        <taxon>Imparidentia</taxon>
        <taxon>Neoheterodontei</taxon>
        <taxon>Myida</taxon>
        <taxon>Myoidea</taxon>
        <taxon>Myidae</taxon>
        <taxon>Mya</taxon>
    </lineage>
</organism>
<feature type="domain" description="GTP-binding protein TrmE N-terminal" evidence="2">
    <location>
        <begin position="116"/>
        <end position="180"/>
    </location>
</feature>
<sequence>MYFDIQYRKRLAQRTCSNNKDISNHKTNDHICIDFSRSIRNKSSKGRYSSISRQLFEGKCIDSNTRNCVAAQTAANGADVQWILLNNQVSPTLHKKCVLARFYSHAVNGNYTHDSTIFSLSSGHGKCGVAVVRVSGPATWSVLQNIAQFKEKPAPRLALVRKLVNPNTRIVIDKGLGLIVLQVRTVLSFRYMEALLLLLHCLELCMVCLDVGKPCQESSLRETEVQRRQALRQMEGDLGHLYQQWRTDIIKSVADLEAFIDFSEDQDIEDEVVQQVHARVGKLNDEIARHLDDKRQGERLREGVHVAIIGEPNVGKSQRPAAIVNDVAGTTRDVIETHVSLGGYPVLLSDTAGLRETEDKVEKEGVRRALQRAQQADVKVLVFDISRLQGQREPLRNMYQFIQHEIETLGLNDFNKEEHPDNVFDVRTKSKKNERVSYSSSFLKDYIIVFNKLDIVEEINIQNIIGQSKERSVQTNTVEADEQHGNGVPIVTEGDLTTYCISCTSGKGMDALVTALTRKVEQMCGNPLSGHPSLTQARHRAHLTACVAHLDHFRSGRPGGDIVLQSESLRRALREIGKLTGRITTEDILDVIFHDFCIGK</sequence>
<dbReference type="EMBL" id="CP111016">
    <property type="protein sequence ID" value="WAR04662.1"/>
    <property type="molecule type" value="Genomic_DNA"/>
</dbReference>
<dbReference type="Pfam" id="PF01926">
    <property type="entry name" value="MMR_HSR1"/>
    <property type="match status" value="1"/>
</dbReference>
<evidence type="ECO:0000259" key="1">
    <source>
        <dbReference type="Pfam" id="PF01926"/>
    </source>
</evidence>
<evidence type="ECO:0000259" key="2">
    <source>
        <dbReference type="Pfam" id="PF10396"/>
    </source>
</evidence>
<dbReference type="PANTHER" id="PTHR42714">
    <property type="entry name" value="TRNA MODIFICATION GTPASE GTPBP3"/>
    <property type="match status" value="1"/>
</dbReference>
<dbReference type="InterPro" id="IPR018948">
    <property type="entry name" value="GTP-bd_TrmE_N"/>
</dbReference>
<dbReference type="Proteomes" id="UP001164746">
    <property type="component" value="Chromosome 5"/>
</dbReference>
<accession>A0ABY7E7A7</accession>
<dbReference type="PANTHER" id="PTHR42714:SF2">
    <property type="entry name" value="TRNA MODIFICATION GTPASE GTPBP3, MITOCHONDRIAL"/>
    <property type="match status" value="1"/>
</dbReference>
<reference evidence="4" key="1">
    <citation type="submission" date="2022-11" db="EMBL/GenBank/DDBJ databases">
        <title>Centuries of genome instability and evolution in soft-shell clam transmissible cancer (bioRxiv).</title>
        <authorList>
            <person name="Hart S.F.M."/>
            <person name="Yonemitsu M.A."/>
            <person name="Giersch R.M."/>
            <person name="Beal B.F."/>
            <person name="Arriagada G."/>
            <person name="Davis B.W."/>
            <person name="Ostrander E.A."/>
            <person name="Goff S.P."/>
            <person name="Metzger M.J."/>
        </authorList>
    </citation>
    <scope>NUCLEOTIDE SEQUENCE</scope>
    <source>
        <strain evidence="4">MELC-2E11</strain>
        <tissue evidence="4">Siphon/mantle</tissue>
    </source>
</reference>
<dbReference type="Gene3D" id="3.30.1360.120">
    <property type="entry name" value="Probable tRNA modification gtpase trme, domain 1"/>
    <property type="match status" value="1"/>
</dbReference>
<gene>
    <name evidence="4" type="ORF">MAR_020031</name>
</gene>
<evidence type="ECO:0000313" key="4">
    <source>
        <dbReference type="EMBL" id="WAR04662.1"/>
    </source>
</evidence>
<dbReference type="Pfam" id="PF12631">
    <property type="entry name" value="MnmE_helical"/>
    <property type="match status" value="1"/>
</dbReference>
<dbReference type="SUPFAM" id="SSF52540">
    <property type="entry name" value="P-loop containing nucleoside triphosphate hydrolases"/>
    <property type="match status" value="1"/>
</dbReference>
<dbReference type="Pfam" id="PF10396">
    <property type="entry name" value="TrmE_N"/>
    <property type="match status" value="1"/>
</dbReference>
<protein>
    <submittedName>
        <fullName evidence="4">GTPB3-like protein</fullName>
    </submittedName>
</protein>
<dbReference type="CDD" id="cd04164">
    <property type="entry name" value="trmE"/>
    <property type="match status" value="1"/>
</dbReference>